<evidence type="ECO:0000313" key="2">
    <source>
        <dbReference type="Proteomes" id="UP000301751"/>
    </source>
</evidence>
<evidence type="ECO:0008006" key="3">
    <source>
        <dbReference type="Google" id="ProtNLM"/>
    </source>
</evidence>
<dbReference type="AlphaFoldDB" id="A0A480ATX4"/>
<dbReference type="RefSeq" id="WP_228027100.1">
    <property type="nucleotide sequence ID" value="NZ_BJCL01000006.1"/>
</dbReference>
<accession>A0A480ATX4</accession>
<dbReference type="EMBL" id="BJCL01000006">
    <property type="protein sequence ID" value="GCL63562.1"/>
    <property type="molecule type" value="Genomic_DNA"/>
</dbReference>
<dbReference type="SUPFAM" id="SSF51556">
    <property type="entry name" value="Metallo-dependent hydrolases"/>
    <property type="match status" value="1"/>
</dbReference>
<dbReference type="InterPro" id="IPR032466">
    <property type="entry name" value="Metal_Hydrolase"/>
</dbReference>
<name>A0A480ATX4_9BURK</name>
<reference evidence="2" key="1">
    <citation type="submission" date="2019-03" db="EMBL/GenBank/DDBJ databases">
        <title>Aquabacterium pictum sp.nov., the first bacteriochlorophyll a-containing freshwater bacterium in the genus Aquabacterium of the class Betaproteobacteria.</title>
        <authorList>
            <person name="Hirose S."/>
            <person name="Tank M."/>
            <person name="Hara E."/>
            <person name="Tamaki H."/>
            <person name="Takaichi S."/>
            <person name="Haruta S."/>
            <person name="Hanada S."/>
        </authorList>
    </citation>
    <scope>NUCLEOTIDE SEQUENCE [LARGE SCALE GENOMIC DNA]</scope>
    <source>
        <strain evidence="2">W35</strain>
    </source>
</reference>
<evidence type="ECO:0000313" key="1">
    <source>
        <dbReference type="EMBL" id="GCL63562.1"/>
    </source>
</evidence>
<sequence length="283" mass="31499">MESTPLTRRGFQGWLAAAAALAGGTVRAAPELPLFDAHIHYSHDAWDLVPPKQAVAILRQAGLRGALVSSSNDQGTQLLAAEAPDLIVPELRPYRSRGEIGSWMNDASVVGYLEERLAKYRYVGVGEFHLYGADADLPVPRRMVALAKERGLLLHAHSDVDCIERLLKQWPEARVLWAHSGFDRPEKVREVLRRHPRLWCDLAFRGDHATGSQVDPGWREAFTEFPDRFMIGTDTFTPERWHYITGHASYSRGWLASLPAPVAEAIGWRNGVALVQAVRGAKV</sequence>
<dbReference type="Gene3D" id="3.20.20.140">
    <property type="entry name" value="Metal-dependent hydrolases"/>
    <property type="match status" value="1"/>
</dbReference>
<comment type="caution">
    <text evidence="1">The sequence shown here is derived from an EMBL/GenBank/DDBJ whole genome shotgun (WGS) entry which is preliminary data.</text>
</comment>
<organism evidence="1 2">
    <name type="scientific">Pseudaquabacterium pictum</name>
    <dbReference type="NCBI Taxonomy" id="2315236"/>
    <lineage>
        <taxon>Bacteria</taxon>
        <taxon>Pseudomonadati</taxon>
        <taxon>Pseudomonadota</taxon>
        <taxon>Betaproteobacteria</taxon>
        <taxon>Burkholderiales</taxon>
        <taxon>Sphaerotilaceae</taxon>
        <taxon>Pseudaquabacterium</taxon>
    </lineage>
</organism>
<protein>
    <recommendedName>
        <fullName evidence="3">Amidohydrolase</fullName>
    </recommendedName>
</protein>
<proteinExistence type="predicted"/>
<dbReference type="Proteomes" id="UP000301751">
    <property type="component" value="Unassembled WGS sequence"/>
</dbReference>
<gene>
    <name evidence="1" type="ORF">AQPW35_26430</name>
</gene>
<keyword evidence="2" id="KW-1185">Reference proteome</keyword>